<feature type="chain" id="PRO_5036827295" description="Thiol:disulfide interchange protein" evidence="9">
    <location>
        <begin position="23"/>
        <end position="211"/>
    </location>
</feature>
<dbReference type="PIRSF" id="PIRSF001488">
    <property type="entry name" value="Tdi_protein"/>
    <property type="match status" value="1"/>
</dbReference>
<gene>
    <name evidence="11" type="ORF">J1N51_07660</name>
</gene>
<dbReference type="InterPro" id="IPR036249">
    <property type="entry name" value="Thioredoxin-like_sf"/>
</dbReference>
<dbReference type="PANTHER" id="PTHR35891:SF2">
    <property type="entry name" value="THIOL:DISULFIDE INTERCHANGE PROTEIN DSBA"/>
    <property type="match status" value="1"/>
</dbReference>
<dbReference type="Pfam" id="PF01323">
    <property type="entry name" value="DSBA"/>
    <property type="match status" value="1"/>
</dbReference>
<evidence type="ECO:0000256" key="1">
    <source>
        <dbReference type="ARBA" id="ARBA00004418"/>
    </source>
</evidence>
<keyword evidence="3 9" id="KW-0732">Signal</keyword>
<dbReference type="AlphaFoldDB" id="A0A975D9A4"/>
<sequence>MQGVFFSLALILSSLLVNPVQSAEFKKGQHYNQLQQPISSKSEVIEFFSFYCPACYRQESVMKTIKQSLPKHVPFVKNHVDGMPGRNVTDEQRLTRALIAANKLEVSEKVVPAIFEGIHQSRKKAFSDDEIKALFVEAGIAADKFDKTINSFAIKAHTKKMQKNTVAIRSLGYSGVPTLVIHGKYVPNIKALKSFEEYVELVVFLANKKTD</sequence>
<feature type="domain" description="Thioredoxin" evidence="10">
    <location>
        <begin position="12"/>
        <end position="141"/>
    </location>
</feature>
<keyword evidence="4 7" id="KW-0574">Periplasm</keyword>
<accession>A0A975D9A4</accession>
<dbReference type="EMBL" id="CP072110">
    <property type="protein sequence ID" value="QTH62659.1"/>
    <property type="molecule type" value="Genomic_DNA"/>
</dbReference>
<dbReference type="SUPFAM" id="SSF52833">
    <property type="entry name" value="Thioredoxin-like"/>
    <property type="match status" value="1"/>
</dbReference>
<evidence type="ECO:0000313" key="12">
    <source>
        <dbReference type="Proteomes" id="UP000682739"/>
    </source>
</evidence>
<proteinExistence type="inferred from homology"/>
<dbReference type="InterPro" id="IPR050824">
    <property type="entry name" value="Thiol_disulfide_DsbA"/>
</dbReference>
<evidence type="ECO:0000259" key="10">
    <source>
        <dbReference type="PROSITE" id="PS51352"/>
    </source>
</evidence>
<evidence type="ECO:0000256" key="7">
    <source>
        <dbReference type="PIRNR" id="PIRNR001488"/>
    </source>
</evidence>
<dbReference type="GO" id="GO:0015036">
    <property type="term" value="F:disulfide oxidoreductase activity"/>
    <property type="evidence" value="ECO:0007669"/>
    <property type="project" value="UniProtKB-ARBA"/>
</dbReference>
<evidence type="ECO:0000256" key="4">
    <source>
        <dbReference type="ARBA" id="ARBA00022764"/>
    </source>
</evidence>
<evidence type="ECO:0000256" key="9">
    <source>
        <dbReference type="SAM" id="SignalP"/>
    </source>
</evidence>
<dbReference type="PANTHER" id="PTHR35891">
    <property type="entry name" value="THIOL:DISULFIDE INTERCHANGE PROTEIN DSBA"/>
    <property type="match status" value="1"/>
</dbReference>
<dbReference type="InterPro" id="IPR001853">
    <property type="entry name" value="DSBA-like_thioredoxin_dom"/>
</dbReference>
<dbReference type="InterPro" id="IPR023205">
    <property type="entry name" value="DsbA/DsbL"/>
</dbReference>
<dbReference type="CDD" id="cd03019">
    <property type="entry name" value="DsbA_DsbA"/>
    <property type="match status" value="1"/>
</dbReference>
<dbReference type="InterPro" id="IPR017937">
    <property type="entry name" value="Thioredoxin_CS"/>
</dbReference>
<dbReference type="GO" id="GO:0042597">
    <property type="term" value="C:periplasmic space"/>
    <property type="evidence" value="ECO:0007669"/>
    <property type="project" value="UniProtKB-SubCell"/>
</dbReference>
<dbReference type="KEGG" id="psym:J1N51_07660"/>
<feature type="signal peptide" evidence="9">
    <location>
        <begin position="1"/>
        <end position="22"/>
    </location>
</feature>
<dbReference type="PROSITE" id="PS00194">
    <property type="entry name" value="THIOREDOXIN_1"/>
    <property type="match status" value="1"/>
</dbReference>
<dbReference type="Proteomes" id="UP000682739">
    <property type="component" value="Chromosome"/>
</dbReference>
<reference evidence="11" key="1">
    <citation type="submission" date="2021-03" db="EMBL/GenBank/DDBJ databases">
        <title>Description of Psychrosphaera ytuae sp. nov. isolated from deep sea sediment of South China Sea.</title>
        <authorList>
            <person name="Zhang J."/>
            <person name="Xu X.-D."/>
        </authorList>
    </citation>
    <scope>NUCLEOTIDE SEQUENCE</scope>
    <source>
        <strain evidence="11">MTZ26</strain>
    </source>
</reference>
<feature type="disulfide bond" description="Redox-active" evidence="8">
    <location>
        <begin position="52"/>
        <end position="55"/>
    </location>
</feature>
<evidence type="ECO:0000256" key="2">
    <source>
        <dbReference type="ARBA" id="ARBA00005791"/>
    </source>
</evidence>
<dbReference type="InterPro" id="IPR013766">
    <property type="entry name" value="Thioredoxin_domain"/>
</dbReference>
<dbReference type="PROSITE" id="PS51352">
    <property type="entry name" value="THIOREDOXIN_2"/>
    <property type="match status" value="1"/>
</dbReference>
<protein>
    <recommendedName>
        <fullName evidence="7">Thiol:disulfide interchange protein</fullName>
    </recommendedName>
</protein>
<name>A0A975D9A4_9GAMM</name>
<evidence type="ECO:0000313" key="11">
    <source>
        <dbReference type="EMBL" id="QTH62659.1"/>
    </source>
</evidence>
<evidence type="ECO:0000256" key="3">
    <source>
        <dbReference type="ARBA" id="ARBA00022729"/>
    </source>
</evidence>
<evidence type="ECO:0000256" key="5">
    <source>
        <dbReference type="ARBA" id="ARBA00023157"/>
    </source>
</evidence>
<comment type="similarity">
    <text evidence="2">Belongs to the thioredoxin family. DsbA subfamily.</text>
</comment>
<organism evidence="11 12">
    <name type="scientific">Psychrosphaera ytuae</name>
    <dbReference type="NCBI Taxonomy" id="2820710"/>
    <lineage>
        <taxon>Bacteria</taxon>
        <taxon>Pseudomonadati</taxon>
        <taxon>Pseudomonadota</taxon>
        <taxon>Gammaproteobacteria</taxon>
        <taxon>Alteromonadales</taxon>
        <taxon>Pseudoalteromonadaceae</taxon>
        <taxon>Psychrosphaera</taxon>
    </lineage>
</organism>
<comment type="subcellular location">
    <subcellularLocation>
        <location evidence="1 7">Periplasm</location>
    </subcellularLocation>
</comment>
<evidence type="ECO:0000256" key="8">
    <source>
        <dbReference type="PIRSR" id="PIRSR001488-1"/>
    </source>
</evidence>
<keyword evidence="6" id="KW-0676">Redox-active center</keyword>
<dbReference type="Gene3D" id="3.40.30.10">
    <property type="entry name" value="Glutaredoxin"/>
    <property type="match status" value="1"/>
</dbReference>
<dbReference type="RefSeq" id="WP_208830012.1">
    <property type="nucleotide sequence ID" value="NZ_CP072110.1"/>
</dbReference>
<keyword evidence="5 7" id="KW-1015">Disulfide bond</keyword>
<evidence type="ECO:0000256" key="6">
    <source>
        <dbReference type="ARBA" id="ARBA00023284"/>
    </source>
</evidence>
<keyword evidence="12" id="KW-1185">Reference proteome</keyword>